<evidence type="ECO:0000256" key="6">
    <source>
        <dbReference type="SAM" id="Phobius"/>
    </source>
</evidence>
<feature type="transmembrane region" description="Helical" evidence="6">
    <location>
        <begin position="351"/>
        <end position="377"/>
    </location>
</feature>
<protein>
    <recommendedName>
        <fullName evidence="9">MFS transporter</fullName>
    </recommendedName>
</protein>
<reference evidence="7" key="1">
    <citation type="journal article" date="2014" name="Int. J. Syst. Evol. Microbiol.">
        <title>Complete genome sequence of Corynebacterium casei LMG S-19264T (=DSM 44701T), isolated from a smear-ripened cheese.</title>
        <authorList>
            <consortium name="US DOE Joint Genome Institute (JGI-PGF)"/>
            <person name="Walter F."/>
            <person name="Albersmeier A."/>
            <person name="Kalinowski J."/>
            <person name="Ruckert C."/>
        </authorList>
    </citation>
    <scope>NUCLEOTIDE SEQUENCE</scope>
    <source>
        <strain evidence="7">JCM 4633</strain>
    </source>
</reference>
<dbReference type="InterPro" id="IPR036259">
    <property type="entry name" value="MFS_trans_sf"/>
</dbReference>
<keyword evidence="4 6" id="KW-1133">Transmembrane helix</keyword>
<dbReference type="SUPFAM" id="SSF103473">
    <property type="entry name" value="MFS general substrate transporter"/>
    <property type="match status" value="1"/>
</dbReference>
<dbReference type="PANTHER" id="PTHR23513">
    <property type="entry name" value="INTEGRAL MEMBRANE EFFLUX PROTEIN-RELATED"/>
    <property type="match status" value="1"/>
</dbReference>
<evidence type="ECO:0000256" key="4">
    <source>
        <dbReference type="ARBA" id="ARBA00022989"/>
    </source>
</evidence>
<dbReference type="Pfam" id="PF07690">
    <property type="entry name" value="MFS_1"/>
    <property type="match status" value="1"/>
</dbReference>
<dbReference type="GO" id="GO:0005886">
    <property type="term" value="C:plasma membrane"/>
    <property type="evidence" value="ECO:0007669"/>
    <property type="project" value="UniProtKB-SubCell"/>
</dbReference>
<dbReference type="GO" id="GO:0022857">
    <property type="term" value="F:transmembrane transporter activity"/>
    <property type="evidence" value="ECO:0007669"/>
    <property type="project" value="InterPro"/>
</dbReference>
<organism evidence="7 8">
    <name type="scientific">Streptomyces cinnamoneus</name>
    <name type="common">Streptoverticillium cinnamoneum</name>
    <dbReference type="NCBI Taxonomy" id="53446"/>
    <lineage>
        <taxon>Bacteria</taxon>
        <taxon>Bacillati</taxon>
        <taxon>Actinomycetota</taxon>
        <taxon>Actinomycetes</taxon>
        <taxon>Kitasatosporales</taxon>
        <taxon>Streptomycetaceae</taxon>
        <taxon>Streptomyces</taxon>
        <taxon>Streptomyces cinnamoneus group</taxon>
    </lineage>
</organism>
<proteinExistence type="predicted"/>
<dbReference type="Gene3D" id="1.20.1250.20">
    <property type="entry name" value="MFS general substrate transporter like domains"/>
    <property type="match status" value="2"/>
</dbReference>
<evidence type="ECO:0000313" key="7">
    <source>
        <dbReference type="EMBL" id="GHC59791.1"/>
    </source>
</evidence>
<comment type="caution">
    <text evidence="7">The sequence shown here is derived from an EMBL/GenBank/DDBJ whole genome shotgun (WGS) entry which is preliminary data.</text>
</comment>
<feature type="transmembrane region" description="Helical" evidence="6">
    <location>
        <begin position="292"/>
        <end position="311"/>
    </location>
</feature>
<evidence type="ECO:0000313" key="8">
    <source>
        <dbReference type="Proteomes" id="UP000646244"/>
    </source>
</evidence>
<evidence type="ECO:0000256" key="5">
    <source>
        <dbReference type="ARBA" id="ARBA00023136"/>
    </source>
</evidence>
<dbReference type="PANTHER" id="PTHR23513:SF11">
    <property type="entry name" value="STAPHYLOFERRIN A TRANSPORTER"/>
    <property type="match status" value="1"/>
</dbReference>
<feature type="transmembrane region" description="Helical" evidence="6">
    <location>
        <begin position="383"/>
        <end position="402"/>
    </location>
</feature>
<reference evidence="7" key="2">
    <citation type="submission" date="2020-09" db="EMBL/GenBank/DDBJ databases">
        <authorList>
            <person name="Sun Q."/>
            <person name="Ohkuma M."/>
        </authorList>
    </citation>
    <scope>NUCLEOTIDE SEQUENCE</scope>
    <source>
        <strain evidence="7">JCM 4633</strain>
    </source>
</reference>
<comment type="subcellular location">
    <subcellularLocation>
        <location evidence="1">Cell membrane</location>
        <topology evidence="1">Multi-pass membrane protein</topology>
    </subcellularLocation>
</comment>
<dbReference type="EMBL" id="BMVB01000014">
    <property type="protein sequence ID" value="GHC59791.1"/>
    <property type="molecule type" value="Genomic_DNA"/>
</dbReference>
<name>A0A918TS78_STRCJ</name>
<feature type="transmembrane region" description="Helical" evidence="6">
    <location>
        <begin position="98"/>
        <end position="123"/>
    </location>
</feature>
<dbReference type="AlphaFoldDB" id="A0A918TS78"/>
<dbReference type="RefSeq" id="WP_190111289.1">
    <property type="nucleotide sequence ID" value="NZ_BMVB01000014.1"/>
</dbReference>
<accession>A0A918TS78</accession>
<keyword evidence="3 6" id="KW-0812">Transmembrane</keyword>
<evidence type="ECO:0000256" key="2">
    <source>
        <dbReference type="ARBA" id="ARBA00022475"/>
    </source>
</evidence>
<gene>
    <name evidence="7" type="ORF">GCM10010507_40860</name>
</gene>
<dbReference type="InterPro" id="IPR011701">
    <property type="entry name" value="MFS"/>
</dbReference>
<feature type="transmembrane region" description="Helical" evidence="6">
    <location>
        <begin position="317"/>
        <end position="339"/>
    </location>
</feature>
<evidence type="ECO:0008006" key="9">
    <source>
        <dbReference type="Google" id="ProtNLM"/>
    </source>
</evidence>
<keyword evidence="2" id="KW-1003">Cell membrane</keyword>
<feature type="transmembrane region" description="Helical" evidence="6">
    <location>
        <begin position="161"/>
        <end position="178"/>
    </location>
</feature>
<feature type="transmembrane region" description="Helical" evidence="6">
    <location>
        <begin position="231"/>
        <end position="253"/>
    </location>
</feature>
<dbReference type="CDD" id="cd06173">
    <property type="entry name" value="MFS_MefA_like"/>
    <property type="match status" value="1"/>
</dbReference>
<keyword evidence="5 6" id="KW-0472">Membrane</keyword>
<sequence>MPQSAQQEMSYSQALRNPRLAFFLCGVGFSSIGDGMLIATIPLVALKVHGSMPAAFAVSLAAAASYVSSTCLAIPFSLGRLRLPVKVSLVMDCLLRGITLAALGLTAAGGSLGIGTLIGALLVGSCLRSLAASGTRLAAVGLVPGHGRYAVNGLLATVKEFALYVAGPALGGAVAALFSPEWALVIDGATFLPLLVATLLAIPREPPVSNDPKKAESGLSVLRRLPITWRLLVIVFFYNLFYMPVEVALPLFIDGPLDGSSRALGMVWTLFGAGAILGALGTNYLRSVPQRPLLIGIIAGWGGSMVGLASSQSVLSASIAFFVAGVIYAPFTPVAYSYLYTFLSEKEEQPVITLWSTVSTLAAPLGLVAAGPLVYAVGGRSSIFLSAFITLALSLIAVRILGSQPGPVLQRPDGQT</sequence>
<evidence type="ECO:0000256" key="3">
    <source>
        <dbReference type="ARBA" id="ARBA00022692"/>
    </source>
</evidence>
<evidence type="ECO:0000256" key="1">
    <source>
        <dbReference type="ARBA" id="ARBA00004651"/>
    </source>
</evidence>
<feature type="transmembrane region" description="Helical" evidence="6">
    <location>
        <begin position="56"/>
        <end position="78"/>
    </location>
</feature>
<dbReference type="Proteomes" id="UP000646244">
    <property type="component" value="Unassembled WGS sequence"/>
</dbReference>
<feature type="transmembrane region" description="Helical" evidence="6">
    <location>
        <begin position="20"/>
        <end position="44"/>
    </location>
</feature>
<feature type="transmembrane region" description="Helical" evidence="6">
    <location>
        <begin position="265"/>
        <end position="285"/>
    </location>
</feature>